<dbReference type="InterPro" id="IPR003594">
    <property type="entry name" value="HATPase_dom"/>
</dbReference>
<feature type="domain" description="MEDS" evidence="3">
    <location>
        <begin position="13"/>
        <end position="156"/>
    </location>
</feature>
<dbReference type="Gene3D" id="3.30.565.10">
    <property type="entry name" value="Histidine kinase-like ATPase, C-terminal domain"/>
    <property type="match status" value="1"/>
</dbReference>
<sequence>MTPATPPLAGFVHPALFYGSDEEYLGTLVPFVTDGLAEGHPVAVAVPGARLRLLREALGADVEEVLMLDMEVAGRNPGRIIPTVLRRFADAHRDGHVRIVGEPIWAGRTTTEYPACAQHEALINVAFAGRDVTIVCPYDTRTLDDRVLTDALATHPTVWDATRRRDSEHYDPYAVVDRYNQPVRAAADVAVFPVTATSRIREVRRFVAERARESGSPPERTADLELIVTELVTNSLRHTGGGCRVRIWRDEGHLVCAVEDDGHLADPLAGRRPPERGRHGGRGLLLVNQLADLVRTHTSSHGTTMYAFLFLDG</sequence>
<evidence type="ECO:0000313" key="5">
    <source>
        <dbReference type="Proteomes" id="UP001225605"/>
    </source>
</evidence>
<dbReference type="CDD" id="cd16936">
    <property type="entry name" value="HATPase_RsbW-like"/>
    <property type="match status" value="1"/>
</dbReference>
<keyword evidence="1" id="KW-0723">Serine/threonine-protein kinase</keyword>
<dbReference type="InterPro" id="IPR047718">
    <property type="entry name" value="RsbA-like_anti_sig"/>
</dbReference>
<dbReference type="InterPro" id="IPR025847">
    <property type="entry name" value="MEDS_domain"/>
</dbReference>
<keyword evidence="1" id="KW-0808">Transferase</keyword>
<name>A0ABU0X9I8_9PSEU</name>
<dbReference type="RefSeq" id="WP_306750026.1">
    <property type="nucleotide sequence ID" value="NZ_NSDM01000018.1"/>
</dbReference>
<proteinExistence type="predicted"/>
<dbReference type="NCBIfam" id="NF041045">
    <property type="entry name" value="RsbA_anti_sig"/>
    <property type="match status" value="1"/>
</dbReference>
<evidence type="ECO:0000256" key="1">
    <source>
        <dbReference type="ARBA" id="ARBA00022527"/>
    </source>
</evidence>
<dbReference type="InterPro" id="IPR050267">
    <property type="entry name" value="Anti-sigma-factor_SerPK"/>
</dbReference>
<dbReference type="Proteomes" id="UP001225605">
    <property type="component" value="Unassembled WGS sequence"/>
</dbReference>
<keyword evidence="1" id="KW-0418">Kinase</keyword>
<gene>
    <name evidence="4" type="ORF">CKY47_31325</name>
</gene>
<protein>
    <submittedName>
        <fullName evidence="4">Anti-sigma regulatory factor</fullName>
    </submittedName>
</protein>
<dbReference type="Pfam" id="PF13581">
    <property type="entry name" value="HATPase_c_2"/>
    <property type="match status" value="1"/>
</dbReference>
<reference evidence="4 5" key="1">
    <citation type="submission" date="2017-06" db="EMBL/GenBank/DDBJ databases">
        <title>Cultured bacterium strain Saccharothrix yanglingensis Hhs.015.</title>
        <authorList>
            <person name="Xia Y."/>
        </authorList>
    </citation>
    <scope>NUCLEOTIDE SEQUENCE [LARGE SCALE GENOMIC DNA]</scope>
    <source>
        <strain evidence="4 5">Hhs.015</strain>
    </source>
</reference>
<dbReference type="Pfam" id="PF14417">
    <property type="entry name" value="MEDS"/>
    <property type="match status" value="1"/>
</dbReference>
<dbReference type="EMBL" id="NSDM01000018">
    <property type="protein sequence ID" value="MDQ2588378.1"/>
    <property type="molecule type" value="Genomic_DNA"/>
</dbReference>
<evidence type="ECO:0000259" key="2">
    <source>
        <dbReference type="Pfam" id="PF13581"/>
    </source>
</evidence>
<dbReference type="SUPFAM" id="SSF55874">
    <property type="entry name" value="ATPase domain of HSP90 chaperone/DNA topoisomerase II/histidine kinase"/>
    <property type="match status" value="1"/>
</dbReference>
<keyword evidence="5" id="KW-1185">Reference proteome</keyword>
<organism evidence="4 5">
    <name type="scientific">Saccharothrix yanglingensis</name>
    <dbReference type="NCBI Taxonomy" id="659496"/>
    <lineage>
        <taxon>Bacteria</taxon>
        <taxon>Bacillati</taxon>
        <taxon>Actinomycetota</taxon>
        <taxon>Actinomycetes</taxon>
        <taxon>Pseudonocardiales</taxon>
        <taxon>Pseudonocardiaceae</taxon>
        <taxon>Saccharothrix</taxon>
    </lineage>
</organism>
<evidence type="ECO:0000259" key="3">
    <source>
        <dbReference type="Pfam" id="PF14417"/>
    </source>
</evidence>
<accession>A0ABU0X9I8</accession>
<feature type="domain" description="Histidine kinase/HSP90-like ATPase" evidence="2">
    <location>
        <begin position="197"/>
        <end position="304"/>
    </location>
</feature>
<dbReference type="InterPro" id="IPR036890">
    <property type="entry name" value="HATPase_C_sf"/>
</dbReference>
<dbReference type="PANTHER" id="PTHR35526:SF3">
    <property type="entry name" value="ANTI-SIGMA-F FACTOR RSBW"/>
    <property type="match status" value="1"/>
</dbReference>
<dbReference type="PANTHER" id="PTHR35526">
    <property type="entry name" value="ANTI-SIGMA-F FACTOR RSBW-RELATED"/>
    <property type="match status" value="1"/>
</dbReference>
<comment type="caution">
    <text evidence="4">The sequence shown here is derived from an EMBL/GenBank/DDBJ whole genome shotgun (WGS) entry which is preliminary data.</text>
</comment>
<evidence type="ECO:0000313" key="4">
    <source>
        <dbReference type="EMBL" id="MDQ2588378.1"/>
    </source>
</evidence>